<dbReference type="SUPFAM" id="SSF51735">
    <property type="entry name" value="NAD(P)-binding Rossmann-fold domains"/>
    <property type="match status" value="1"/>
</dbReference>
<comment type="similarity">
    <text evidence="1">Belongs to the short-chain dehydrogenases/reductases (SDR) family.</text>
</comment>
<dbReference type="InterPro" id="IPR036291">
    <property type="entry name" value="NAD(P)-bd_dom_sf"/>
</dbReference>
<dbReference type="PANTHER" id="PTHR43639">
    <property type="entry name" value="OXIDOREDUCTASE, SHORT-CHAIN DEHYDROGENASE/REDUCTASE FAMILY (AFU_ORTHOLOGUE AFUA_5G02870)"/>
    <property type="match status" value="1"/>
</dbReference>
<keyword evidence="4" id="KW-1185">Reference proteome</keyword>
<accession>A0ABT1XJP6</accession>
<evidence type="ECO:0000256" key="2">
    <source>
        <dbReference type="ARBA" id="ARBA00023002"/>
    </source>
</evidence>
<evidence type="ECO:0000313" key="4">
    <source>
        <dbReference type="Proteomes" id="UP001165267"/>
    </source>
</evidence>
<dbReference type="NCBIfam" id="NF006597">
    <property type="entry name" value="PRK09134.1"/>
    <property type="match status" value="1"/>
</dbReference>
<dbReference type="PANTHER" id="PTHR43639:SF1">
    <property type="entry name" value="SHORT-CHAIN DEHYDROGENASE_REDUCTASE FAMILY PROTEIN"/>
    <property type="match status" value="1"/>
</dbReference>
<name>A0ABT1XJP6_9BURK</name>
<evidence type="ECO:0000313" key="3">
    <source>
        <dbReference type="EMBL" id="MCR2747076.1"/>
    </source>
</evidence>
<keyword evidence="2" id="KW-0560">Oxidoreductase</keyword>
<dbReference type="PRINTS" id="PR00081">
    <property type="entry name" value="GDHRDH"/>
</dbReference>
<gene>
    <name evidence="3" type="ORF">NSP04_10505</name>
</gene>
<protein>
    <submittedName>
        <fullName evidence="3">SDR family oxidoreductase</fullName>
    </submittedName>
</protein>
<dbReference type="Gene3D" id="3.40.50.720">
    <property type="entry name" value="NAD(P)-binding Rossmann-like Domain"/>
    <property type="match status" value="1"/>
</dbReference>
<sequence length="260" mass="28301">MTQLKLSTSSSPQFALVTGGAKRLGKAIALELARAGWSIVLHCRSSLNEARDTAVEIQAFGVQCVVVQADLEKPDEVDALFDEAEKAGPIRCVVNNASLFEFDSGENFQPALFHRHMASNLAAPIQLAKRLFHHVPDYEQAVVVNLLDQKLKNLNPDFLSYTLTKAGLETATTMLAMELAPKVRVVGVAPGLTLISHLQTDAQFENTHRISPLNKSSEPQDIANTVLFLVQSRAITGTTILVDGGQHLVPMARDFSMMTP</sequence>
<comment type="caution">
    <text evidence="3">The sequence shown here is derived from an EMBL/GenBank/DDBJ whole genome shotgun (WGS) entry which is preliminary data.</text>
</comment>
<organism evidence="3 4">
    <name type="scientific">Limnobacter parvus</name>
    <dbReference type="NCBI Taxonomy" id="2939690"/>
    <lineage>
        <taxon>Bacteria</taxon>
        <taxon>Pseudomonadati</taxon>
        <taxon>Pseudomonadota</taxon>
        <taxon>Betaproteobacteria</taxon>
        <taxon>Burkholderiales</taxon>
        <taxon>Burkholderiaceae</taxon>
        <taxon>Limnobacter</taxon>
    </lineage>
</organism>
<proteinExistence type="inferred from homology"/>
<dbReference type="Pfam" id="PF13561">
    <property type="entry name" value="adh_short_C2"/>
    <property type="match status" value="1"/>
</dbReference>
<dbReference type="RefSeq" id="WP_257512307.1">
    <property type="nucleotide sequence ID" value="NZ_JANKHG010000018.1"/>
</dbReference>
<dbReference type="Proteomes" id="UP001165267">
    <property type="component" value="Unassembled WGS sequence"/>
</dbReference>
<evidence type="ECO:0000256" key="1">
    <source>
        <dbReference type="ARBA" id="ARBA00006484"/>
    </source>
</evidence>
<dbReference type="InterPro" id="IPR002347">
    <property type="entry name" value="SDR_fam"/>
</dbReference>
<dbReference type="EMBL" id="JANKHG010000018">
    <property type="protein sequence ID" value="MCR2747076.1"/>
    <property type="molecule type" value="Genomic_DNA"/>
</dbReference>
<reference evidence="3" key="1">
    <citation type="submission" date="2022-07" db="EMBL/GenBank/DDBJ databases">
        <authorList>
            <person name="Xamxidin M."/>
        </authorList>
    </citation>
    <scope>NUCLEOTIDE SEQUENCE</scope>
    <source>
        <strain evidence="3">YS8-69</strain>
    </source>
</reference>